<dbReference type="Gramene" id="PGSC0003DMT400010470">
    <property type="protein sequence ID" value="PGSC0003DMT400010470"/>
    <property type="gene ID" value="PGSC0003DMG400004091"/>
</dbReference>
<dbReference type="eggNOG" id="ENOG502RMNH">
    <property type="taxonomic scope" value="Eukaryota"/>
</dbReference>
<dbReference type="HOGENOM" id="CLU_1162844_0_0_1"/>
<dbReference type="STRING" id="4113.M0ZY44"/>
<dbReference type="Proteomes" id="UP000011115">
    <property type="component" value="Unassembled WGS sequence"/>
</dbReference>
<dbReference type="AlphaFoldDB" id="M0ZY44"/>
<sequence>MIAVVKRTGSTLVLHRECGGDFSLRSQRDAVNKATCLRDHDICLLQINAETEINVLRERGLTHANVKELHKLYNLQRKLMLDVKNEMSRIEDPRHKSMINNMSTWQQPRRELEFNGVNVYGLGDDQQRETSGSCSGENSKTTLIPIRGLNIEMEERSSTSNYEDEKMRNDEETNVELTLSIGPSNSKKRLKSHNKEKEISFSTSTKFEECGDATSSAIFNKESATQAYWFSQDLSLNRR</sequence>
<organism evidence="1 2">
    <name type="scientific">Solanum tuberosum</name>
    <name type="common">Potato</name>
    <dbReference type="NCBI Taxonomy" id="4113"/>
    <lineage>
        <taxon>Eukaryota</taxon>
        <taxon>Viridiplantae</taxon>
        <taxon>Streptophyta</taxon>
        <taxon>Embryophyta</taxon>
        <taxon>Tracheophyta</taxon>
        <taxon>Spermatophyta</taxon>
        <taxon>Magnoliopsida</taxon>
        <taxon>eudicotyledons</taxon>
        <taxon>Gunneridae</taxon>
        <taxon>Pentapetalae</taxon>
        <taxon>asterids</taxon>
        <taxon>lamiids</taxon>
        <taxon>Solanales</taxon>
        <taxon>Solanaceae</taxon>
        <taxon>Solanoideae</taxon>
        <taxon>Solaneae</taxon>
        <taxon>Solanum</taxon>
    </lineage>
</organism>
<evidence type="ECO:0000313" key="2">
    <source>
        <dbReference type="Proteomes" id="UP000011115"/>
    </source>
</evidence>
<evidence type="ECO:0000313" key="1">
    <source>
        <dbReference type="EnsemblPlants" id="PGSC0003DMT400010470"/>
    </source>
</evidence>
<accession>M0ZY44</accession>
<proteinExistence type="predicted"/>
<protein>
    <submittedName>
        <fullName evidence="1">Uncharacterized protein</fullName>
    </submittedName>
</protein>
<dbReference type="PANTHER" id="PTHR33167:SF33">
    <property type="entry name" value="MYB-CC TYPE TRANSCRIPTION FACTOR LHEQLE-CONTAINING DOMAIN-CONTAINING PROTEIN"/>
    <property type="match status" value="1"/>
</dbReference>
<name>M0ZY44_SOLTU</name>
<dbReference type="PaxDb" id="4113-PGSC0003DMT400010470"/>
<dbReference type="PANTHER" id="PTHR33167">
    <property type="entry name" value="TRANSCRIPTION FACTOR, PUTATIVE (DUF863)-RELATED"/>
    <property type="match status" value="1"/>
</dbReference>
<reference evidence="2" key="1">
    <citation type="journal article" date="2011" name="Nature">
        <title>Genome sequence and analysis of the tuber crop potato.</title>
        <authorList>
            <consortium name="The Potato Genome Sequencing Consortium"/>
        </authorList>
    </citation>
    <scope>NUCLEOTIDE SEQUENCE [LARGE SCALE GENOMIC DNA]</scope>
    <source>
        <strain evidence="2">cv. DM1-3 516 R44</strain>
    </source>
</reference>
<dbReference type="InParanoid" id="M0ZY44"/>
<keyword evidence="2" id="KW-1185">Reference proteome</keyword>
<reference evidence="1" key="2">
    <citation type="submission" date="2015-06" db="UniProtKB">
        <authorList>
            <consortium name="EnsemblPlants"/>
        </authorList>
    </citation>
    <scope>IDENTIFICATION</scope>
    <source>
        <strain evidence="1">DM1-3 516 R44</strain>
    </source>
</reference>
<dbReference type="EnsemblPlants" id="PGSC0003DMT400010470">
    <property type="protein sequence ID" value="PGSC0003DMT400010470"/>
    <property type="gene ID" value="PGSC0003DMG400004091"/>
</dbReference>